<sequence length="111" mass="12522">TKTGAARYIFISKAMAWIDALSYCRQHYTDMASIRDSQENSVVGSVSTWSFSYTGLTRDPWKWSDQTTNLSMITWAPGSAYDYLQNKSCGYFANNLIGGATCSNLMPFYCY</sequence>
<dbReference type="SMART" id="SM00034">
    <property type="entry name" value="CLECT"/>
    <property type="match status" value="1"/>
</dbReference>
<dbReference type="OrthoDB" id="7357196at2759"/>
<dbReference type="InterPro" id="IPR016187">
    <property type="entry name" value="CTDL_fold"/>
</dbReference>
<reference evidence="2" key="1">
    <citation type="submission" date="2020-07" db="EMBL/GenBank/DDBJ databases">
        <title>Clarias magur genome sequencing, assembly and annotation.</title>
        <authorList>
            <person name="Kushwaha B."/>
            <person name="Kumar R."/>
            <person name="Das P."/>
            <person name="Joshi C.G."/>
            <person name="Kumar D."/>
            <person name="Nagpure N.S."/>
            <person name="Pandey M."/>
            <person name="Agarwal S."/>
            <person name="Srivastava S."/>
            <person name="Singh M."/>
            <person name="Sahoo L."/>
            <person name="Jayasankar P."/>
            <person name="Meher P.K."/>
            <person name="Koringa P.G."/>
            <person name="Iquebal M.A."/>
            <person name="Das S.P."/>
            <person name="Bit A."/>
            <person name="Patnaik S."/>
            <person name="Patel N."/>
            <person name="Shah T.M."/>
            <person name="Hinsu A."/>
            <person name="Jena J.K."/>
        </authorList>
    </citation>
    <scope>NUCLEOTIDE SEQUENCE</scope>
    <source>
        <strain evidence="2">CIFAMagur01</strain>
        <tissue evidence="2">Testis</tissue>
    </source>
</reference>
<dbReference type="EMBL" id="QNUK01001161">
    <property type="protein sequence ID" value="KAF5886710.1"/>
    <property type="molecule type" value="Genomic_DNA"/>
</dbReference>
<keyword evidence="3" id="KW-1185">Reference proteome</keyword>
<gene>
    <name evidence="2" type="ORF">DAT39_022453</name>
</gene>
<name>A0A8J4TUL4_CLAMG</name>
<comment type="caution">
    <text evidence="2">The sequence shown here is derived from an EMBL/GenBank/DDBJ whole genome shotgun (WGS) entry which is preliminary data.</text>
</comment>
<feature type="domain" description="C-type lectin" evidence="1">
    <location>
        <begin position="3"/>
        <end position="111"/>
    </location>
</feature>
<evidence type="ECO:0000259" key="1">
    <source>
        <dbReference type="PROSITE" id="PS50041"/>
    </source>
</evidence>
<feature type="non-terminal residue" evidence="2">
    <location>
        <position position="1"/>
    </location>
</feature>
<dbReference type="SUPFAM" id="SSF56436">
    <property type="entry name" value="C-type lectin-like"/>
    <property type="match status" value="1"/>
</dbReference>
<dbReference type="Gene3D" id="3.10.100.10">
    <property type="entry name" value="Mannose-Binding Protein A, subunit A"/>
    <property type="match status" value="1"/>
</dbReference>
<evidence type="ECO:0000313" key="3">
    <source>
        <dbReference type="Proteomes" id="UP000727407"/>
    </source>
</evidence>
<proteinExistence type="predicted"/>
<dbReference type="InterPro" id="IPR016186">
    <property type="entry name" value="C-type_lectin-like/link_sf"/>
</dbReference>
<organism evidence="2 3">
    <name type="scientific">Clarias magur</name>
    <name type="common">Asian catfish</name>
    <name type="synonym">Macropteronotus magur</name>
    <dbReference type="NCBI Taxonomy" id="1594786"/>
    <lineage>
        <taxon>Eukaryota</taxon>
        <taxon>Metazoa</taxon>
        <taxon>Chordata</taxon>
        <taxon>Craniata</taxon>
        <taxon>Vertebrata</taxon>
        <taxon>Euteleostomi</taxon>
        <taxon>Actinopterygii</taxon>
        <taxon>Neopterygii</taxon>
        <taxon>Teleostei</taxon>
        <taxon>Ostariophysi</taxon>
        <taxon>Siluriformes</taxon>
        <taxon>Clariidae</taxon>
        <taxon>Clarias</taxon>
    </lineage>
</organism>
<accession>A0A8J4TUL4</accession>
<dbReference type="AlphaFoldDB" id="A0A8J4TUL4"/>
<dbReference type="Proteomes" id="UP000727407">
    <property type="component" value="Unassembled WGS sequence"/>
</dbReference>
<dbReference type="InterPro" id="IPR001304">
    <property type="entry name" value="C-type_lectin-like"/>
</dbReference>
<protein>
    <submittedName>
        <fullName evidence="2">Putative C-type lectin domain family 20 member A isoform X1</fullName>
    </submittedName>
</protein>
<dbReference type="PANTHER" id="PTHR45784">
    <property type="entry name" value="C-TYPE LECTIN DOMAIN FAMILY 20 MEMBER A-RELATED"/>
    <property type="match status" value="1"/>
</dbReference>
<feature type="non-terminal residue" evidence="2">
    <location>
        <position position="111"/>
    </location>
</feature>
<dbReference type="Pfam" id="PF00059">
    <property type="entry name" value="Lectin_C"/>
    <property type="match status" value="1"/>
</dbReference>
<dbReference type="PROSITE" id="PS50041">
    <property type="entry name" value="C_TYPE_LECTIN_2"/>
    <property type="match status" value="1"/>
</dbReference>
<dbReference type="PANTHER" id="PTHR45784:SF3">
    <property type="entry name" value="C-TYPE LECTIN DOMAIN FAMILY 4 MEMBER K-LIKE-RELATED"/>
    <property type="match status" value="1"/>
</dbReference>
<evidence type="ECO:0000313" key="2">
    <source>
        <dbReference type="EMBL" id="KAF5886710.1"/>
    </source>
</evidence>